<dbReference type="Proteomes" id="UP000693981">
    <property type="component" value="Unassembled WGS sequence"/>
</dbReference>
<organism evidence="1 2">
    <name type="scientific">Phytophthora boehmeriae</name>
    <dbReference type="NCBI Taxonomy" id="109152"/>
    <lineage>
        <taxon>Eukaryota</taxon>
        <taxon>Sar</taxon>
        <taxon>Stramenopiles</taxon>
        <taxon>Oomycota</taxon>
        <taxon>Peronosporomycetes</taxon>
        <taxon>Peronosporales</taxon>
        <taxon>Peronosporaceae</taxon>
        <taxon>Phytophthora</taxon>
    </lineage>
</organism>
<dbReference type="EMBL" id="JAGDFL010000685">
    <property type="protein sequence ID" value="KAG7382954.1"/>
    <property type="molecule type" value="Genomic_DNA"/>
</dbReference>
<dbReference type="AlphaFoldDB" id="A0A8T1VTY3"/>
<sequence>MKHTLKIFQDDKDIGRDEVLTNGERVEGTRGNDAVVDALQKELEQVLARQVGKMAEETAVAVSNALQAVSMAVQHTSNCTESDGVAYMYELLAKFISNDEEIACCYVLHQPVLLHWTSIWTWLTAVMWYVVCDVGDPTKELYEMETSATVSLSLLG</sequence>
<name>A0A8T1VTY3_9STRA</name>
<protein>
    <submittedName>
        <fullName evidence="1">Uncharacterized protein</fullName>
    </submittedName>
</protein>
<evidence type="ECO:0000313" key="1">
    <source>
        <dbReference type="EMBL" id="KAG7382954.1"/>
    </source>
</evidence>
<comment type="caution">
    <text evidence="1">The sequence shown here is derived from an EMBL/GenBank/DDBJ whole genome shotgun (WGS) entry which is preliminary data.</text>
</comment>
<proteinExistence type="predicted"/>
<gene>
    <name evidence="1" type="ORF">PHYBOEH_010165</name>
</gene>
<evidence type="ECO:0000313" key="2">
    <source>
        <dbReference type="Proteomes" id="UP000693981"/>
    </source>
</evidence>
<keyword evidence="2" id="KW-1185">Reference proteome</keyword>
<reference evidence="1" key="1">
    <citation type="submission" date="2021-02" db="EMBL/GenBank/DDBJ databases">
        <authorList>
            <person name="Palmer J.M."/>
        </authorList>
    </citation>
    <scope>NUCLEOTIDE SEQUENCE</scope>
    <source>
        <strain evidence="1">SCRP23</strain>
    </source>
</reference>
<accession>A0A8T1VTY3</accession>
<dbReference type="OrthoDB" id="185175at2759"/>